<evidence type="ECO:0000313" key="1">
    <source>
        <dbReference type="EMBL" id="MFC7319442.1"/>
    </source>
</evidence>
<protein>
    <submittedName>
        <fullName evidence="1">OsmC family protein</fullName>
    </submittedName>
</protein>
<dbReference type="Gene3D" id="3.30.300.20">
    <property type="match status" value="1"/>
</dbReference>
<organism evidence="1 2">
    <name type="scientific">Halobacillus campisalis</name>
    <dbReference type="NCBI Taxonomy" id="435909"/>
    <lineage>
        <taxon>Bacteria</taxon>
        <taxon>Bacillati</taxon>
        <taxon>Bacillota</taxon>
        <taxon>Bacilli</taxon>
        <taxon>Bacillales</taxon>
        <taxon>Bacillaceae</taxon>
        <taxon>Halobacillus</taxon>
    </lineage>
</organism>
<dbReference type="InterPro" id="IPR015946">
    <property type="entry name" value="KH_dom-like_a/b"/>
</dbReference>
<dbReference type="InterPro" id="IPR036102">
    <property type="entry name" value="OsmC/Ohrsf"/>
</dbReference>
<evidence type="ECO:0000313" key="2">
    <source>
        <dbReference type="Proteomes" id="UP001596494"/>
    </source>
</evidence>
<name>A0ABW2JZB6_9BACI</name>
<dbReference type="Pfam" id="PF02566">
    <property type="entry name" value="OsmC"/>
    <property type="match status" value="1"/>
</dbReference>
<sequence>MTLHHFHLKADWPGGRNEVGYIESDKLKTKISIPKEMDGPDIGTNPDEMLLGAAATCYIISLGALIERARLPLAEMSMDSEGIVDVTEGVFTYKKIIHKPKVFLTNEADEKQLQRLDKLVKQAESSCMISKAIAGNVELELQAETGIQ</sequence>
<dbReference type="EMBL" id="JBHTBY010000001">
    <property type="protein sequence ID" value="MFC7319442.1"/>
    <property type="molecule type" value="Genomic_DNA"/>
</dbReference>
<dbReference type="PANTHER" id="PTHR42830:SF2">
    <property type="entry name" value="OSMC_OHR FAMILY PROTEIN"/>
    <property type="match status" value="1"/>
</dbReference>
<dbReference type="InterPro" id="IPR052707">
    <property type="entry name" value="OsmC_Ohr_Peroxiredoxin"/>
</dbReference>
<reference evidence="2" key="1">
    <citation type="journal article" date="2019" name="Int. J. Syst. Evol. Microbiol.">
        <title>The Global Catalogue of Microorganisms (GCM) 10K type strain sequencing project: providing services to taxonomists for standard genome sequencing and annotation.</title>
        <authorList>
            <consortium name="The Broad Institute Genomics Platform"/>
            <consortium name="The Broad Institute Genome Sequencing Center for Infectious Disease"/>
            <person name="Wu L."/>
            <person name="Ma J."/>
        </authorList>
    </citation>
    <scope>NUCLEOTIDE SEQUENCE [LARGE SCALE GENOMIC DNA]</scope>
    <source>
        <strain evidence="2">CCUG 73951</strain>
    </source>
</reference>
<dbReference type="PANTHER" id="PTHR42830">
    <property type="entry name" value="OSMOTICALLY INDUCIBLE FAMILY PROTEIN"/>
    <property type="match status" value="1"/>
</dbReference>
<dbReference type="InterPro" id="IPR003718">
    <property type="entry name" value="OsmC/Ohr_fam"/>
</dbReference>
<dbReference type="Proteomes" id="UP001596494">
    <property type="component" value="Unassembled WGS sequence"/>
</dbReference>
<dbReference type="RefSeq" id="WP_289216273.1">
    <property type="nucleotide sequence ID" value="NZ_JAPVRC010000005.1"/>
</dbReference>
<comment type="caution">
    <text evidence="1">The sequence shown here is derived from an EMBL/GenBank/DDBJ whole genome shotgun (WGS) entry which is preliminary data.</text>
</comment>
<keyword evidence="2" id="KW-1185">Reference proteome</keyword>
<gene>
    <name evidence="1" type="ORF">ACFQMN_00915</name>
</gene>
<dbReference type="NCBIfam" id="TIGR03563">
    <property type="entry name" value="perox_SACOL1771"/>
    <property type="match status" value="1"/>
</dbReference>
<dbReference type="InterPro" id="IPR019905">
    <property type="entry name" value="OsmC-like_firmicutes"/>
</dbReference>
<proteinExistence type="predicted"/>
<dbReference type="SUPFAM" id="SSF82784">
    <property type="entry name" value="OsmC-like"/>
    <property type="match status" value="1"/>
</dbReference>
<accession>A0ABW2JZB6</accession>